<proteinExistence type="predicted"/>
<dbReference type="EMBL" id="JQ067085">
    <property type="protein sequence ID" value="AII21891.1"/>
    <property type="molecule type" value="Genomic_DNA"/>
</dbReference>
<evidence type="ECO:0000313" key="2">
    <source>
        <dbReference type="Proteomes" id="UP000006183"/>
    </source>
</evidence>
<organism evidence="1 2">
    <name type="scientific">Pseudomonas phage PaMx73</name>
    <dbReference type="NCBI Taxonomy" id="1175655"/>
    <lineage>
        <taxon>Viruses</taxon>
        <taxon>Duplodnaviria</taxon>
        <taxon>Heunggongvirae</taxon>
        <taxon>Uroviricota</taxon>
        <taxon>Caudoviricetes</taxon>
        <taxon>Casadabanvirus</taxon>
        <taxon>Casadabanvirus JBD26</taxon>
        <taxon>Casadabanvirus D3112</taxon>
    </lineage>
</organism>
<dbReference type="Pfam" id="PF07352">
    <property type="entry name" value="Phage_Mu_Gam"/>
    <property type="match status" value="1"/>
</dbReference>
<reference evidence="1 2" key="1">
    <citation type="journal article" date="2012" name="Appl. Environ. Microbiol.">
        <title>High Diversity and Novel Species of Pseudomonas aeruginosa Bacteriophages.</title>
        <authorList>
            <person name="Sepulveda-Robles O."/>
            <person name="Kameyama L."/>
            <person name="Guarneros G."/>
        </authorList>
    </citation>
    <scope>NUCLEOTIDE SEQUENCE [LARGE SCALE GENOMIC DNA]</scope>
</reference>
<accession>A0A076FRE9</accession>
<evidence type="ECO:0000313" key="1">
    <source>
        <dbReference type="EMBL" id="AII21891.1"/>
    </source>
</evidence>
<protein>
    <submittedName>
        <fullName evidence="1">Host nuclease inhibitor protein</fullName>
    </submittedName>
</protein>
<dbReference type="SUPFAM" id="SSF161266">
    <property type="entry name" value="Gam-like"/>
    <property type="match status" value="1"/>
</dbReference>
<name>A0A076FRE9_9CAUD</name>
<dbReference type="Gene3D" id="1.20.5.170">
    <property type="match status" value="1"/>
</dbReference>
<gene>
    <name evidence="1" type="ORF">PaMx73_11</name>
</gene>
<dbReference type="InterPro" id="IPR009951">
    <property type="entry name" value="Host-nuc_inhib_Gam"/>
</dbReference>
<dbReference type="GO" id="GO:0003690">
    <property type="term" value="F:double-stranded DNA binding"/>
    <property type="evidence" value="ECO:0007669"/>
    <property type="project" value="InterPro"/>
</dbReference>
<dbReference type="GO" id="GO:0042262">
    <property type="term" value="P:DNA protection"/>
    <property type="evidence" value="ECO:0007669"/>
    <property type="project" value="InterPro"/>
</dbReference>
<dbReference type="Proteomes" id="UP000006183">
    <property type="component" value="Segment"/>
</dbReference>
<sequence>MAPKKRLKSAAAVYVPQTREQVISDIKNIGDLQRELARLETAMNDEIGQITERYSEPAEDLKKRLAVLQGGVQSWCEANRAELTDNNKVKYANLTTGEVQWRIRPPSVTVRGADAVLELLRSKGLIRFIRVKEEVNKEAILNEPEAVQGLPGLTLNSGIEDFAIVPFEAEVQ</sequence>